<evidence type="ECO:0000256" key="2">
    <source>
        <dbReference type="ARBA" id="ARBA00022553"/>
    </source>
</evidence>
<feature type="compositionally biased region" description="Polar residues" evidence="4">
    <location>
        <begin position="179"/>
        <end position="189"/>
    </location>
</feature>
<gene>
    <name evidence="6" type="ORF">ZIOFF_044574</name>
</gene>
<accession>A0A8J5KUK1</accession>
<feature type="domain" description="VQ" evidence="5">
    <location>
        <begin position="44"/>
        <end position="63"/>
    </location>
</feature>
<dbReference type="Proteomes" id="UP000734854">
    <property type="component" value="Unassembled WGS sequence"/>
</dbReference>
<feature type="region of interest" description="Disordered" evidence="4">
    <location>
        <begin position="160"/>
        <end position="189"/>
    </location>
</feature>
<evidence type="ECO:0000256" key="4">
    <source>
        <dbReference type="SAM" id="MobiDB-lite"/>
    </source>
</evidence>
<dbReference type="InterPro" id="IPR008889">
    <property type="entry name" value="VQ"/>
</dbReference>
<feature type="compositionally biased region" description="Polar residues" evidence="4">
    <location>
        <begin position="1"/>
        <end position="25"/>
    </location>
</feature>
<evidence type="ECO:0000256" key="1">
    <source>
        <dbReference type="ARBA" id="ARBA00004123"/>
    </source>
</evidence>
<sequence>MESGVASWSSSPRLTAGSSCVSVNNGGIRPKESTKSMDADGCRTTFVEADTDSFRQVVQMLTGHGTTTVAGSKALLGPKKTCFKLNERRRSLKNLKMIRPPAHSKKPSSPAILSPSVLDFPSMALISPITPLTLDPFQRTTAEEEEEEWGIPEKGFYLHSSPRSAAESPRLLPLFPVTSPRTSSAGGSS</sequence>
<name>A0A8J5KUK1_ZINOF</name>
<evidence type="ECO:0000313" key="7">
    <source>
        <dbReference type="Proteomes" id="UP000734854"/>
    </source>
</evidence>
<dbReference type="AlphaFoldDB" id="A0A8J5KUK1"/>
<proteinExistence type="predicted"/>
<protein>
    <recommendedName>
        <fullName evidence="5">VQ domain-containing protein</fullName>
    </recommendedName>
</protein>
<evidence type="ECO:0000256" key="3">
    <source>
        <dbReference type="ARBA" id="ARBA00023242"/>
    </source>
</evidence>
<evidence type="ECO:0000313" key="6">
    <source>
        <dbReference type="EMBL" id="KAG6496704.1"/>
    </source>
</evidence>
<dbReference type="Pfam" id="PF05678">
    <property type="entry name" value="VQ"/>
    <property type="match status" value="1"/>
</dbReference>
<dbReference type="OrthoDB" id="784396at2759"/>
<feature type="region of interest" description="Disordered" evidence="4">
    <location>
        <begin position="1"/>
        <end position="38"/>
    </location>
</feature>
<comment type="subcellular location">
    <subcellularLocation>
        <location evidence="1">Nucleus</location>
    </subcellularLocation>
</comment>
<organism evidence="6 7">
    <name type="scientific">Zingiber officinale</name>
    <name type="common">Ginger</name>
    <name type="synonym">Amomum zingiber</name>
    <dbReference type="NCBI Taxonomy" id="94328"/>
    <lineage>
        <taxon>Eukaryota</taxon>
        <taxon>Viridiplantae</taxon>
        <taxon>Streptophyta</taxon>
        <taxon>Embryophyta</taxon>
        <taxon>Tracheophyta</taxon>
        <taxon>Spermatophyta</taxon>
        <taxon>Magnoliopsida</taxon>
        <taxon>Liliopsida</taxon>
        <taxon>Zingiberales</taxon>
        <taxon>Zingiberaceae</taxon>
        <taxon>Zingiber</taxon>
    </lineage>
</organism>
<dbReference type="PANTHER" id="PTHR33402:SF16">
    <property type="entry name" value="VQ MOTIF-CONTAINING PROTEIN 13-RELATED"/>
    <property type="match status" value="1"/>
</dbReference>
<evidence type="ECO:0000259" key="5">
    <source>
        <dbReference type="Pfam" id="PF05678"/>
    </source>
</evidence>
<comment type="caution">
    <text evidence="6">The sequence shown here is derived from an EMBL/GenBank/DDBJ whole genome shotgun (WGS) entry which is preliminary data.</text>
</comment>
<keyword evidence="2" id="KW-0597">Phosphoprotein</keyword>
<dbReference type="PANTHER" id="PTHR33402">
    <property type="entry name" value="VQ MOTIF-CONTAINING PROTEIN 11-LIKE"/>
    <property type="match status" value="1"/>
</dbReference>
<keyword evidence="7" id="KW-1185">Reference proteome</keyword>
<dbReference type="GO" id="GO:0005634">
    <property type="term" value="C:nucleus"/>
    <property type="evidence" value="ECO:0007669"/>
    <property type="project" value="UniProtKB-SubCell"/>
</dbReference>
<dbReference type="InterPro" id="IPR039611">
    <property type="entry name" value="VQ_4/11/13/19/31/33"/>
</dbReference>
<reference evidence="6 7" key="1">
    <citation type="submission" date="2020-08" db="EMBL/GenBank/DDBJ databases">
        <title>Plant Genome Project.</title>
        <authorList>
            <person name="Zhang R.-G."/>
        </authorList>
    </citation>
    <scope>NUCLEOTIDE SEQUENCE [LARGE SCALE GENOMIC DNA]</scope>
    <source>
        <tissue evidence="6">Rhizome</tissue>
    </source>
</reference>
<feature type="compositionally biased region" description="Basic and acidic residues" evidence="4">
    <location>
        <begin position="29"/>
        <end position="38"/>
    </location>
</feature>
<keyword evidence="3" id="KW-0539">Nucleus</keyword>
<dbReference type="EMBL" id="JACMSC010000012">
    <property type="protein sequence ID" value="KAG6496704.1"/>
    <property type="molecule type" value="Genomic_DNA"/>
</dbReference>